<evidence type="ECO:0000256" key="1">
    <source>
        <dbReference type="ARBA" id="ARBA00000642"/>
    </source>
</evidence>
<dbReference type="InterPro" id="IPR015824">
    <property type="entry name" value="Phosphoglycerate_kinase_N"/>
</dbReference>
<dbReference type="Proteomes" id="UP001497522">
    <property type="component" value="Chromosome 2"/>
</dbReference>
<evidence type="ECO:0000256" key="7">
    <source>
        <dbReference type="ARBA" id="ARBA00022741"/>
    </source>
</evidence>
<dbReference type="PRINTS" id="PR00477">
    <property type="entry name" value="PHGLYCKINASE"/>
</dbReference>
<dbReference type="PANTHER" id="PTHR11406:SF23">
    <property type="entry name" value="PHOSPHOGLYCERATE KINASE 1, CHLOROPLASTIC-RELATED"/>
    <property type="match status" value="1"/>
</dbReference>
<evidence type="ECO:0000256" key="11">
    <source>
        <dbReference type="RuleBase" id="RU000532"/>
    </source>
</evidence>
<comment type="similarity">
    <text evidence="4 11">Belongs to the phosphoglycerate kinase family.</text>
</comment>
<keyword evidence="6 11" id="KW-0808">Transferase</keyword>
<accession>A0ABP1B7L3</accession>
<evidence type="ECO:0000256" key="8">
    <source>
        <dbReference type="ARBA" id="ARBA00022777"/>
    </source>
</evidence>
<dbReference type="InterPro" id="IPR036043">
    <property type="entry name" value="Phosphoglycerate_kinase_sf"/>
</dbReference>
<dbReference type="InterPro" id="IPR001576">
    <property type="entry name" value="Phosphoglycerate_kinase"/>
</dbReference>
<keyword evidence="10" id="KW-0460">Magnesium</keyword>
<organism evidence="13 14">
    <name type="scientific">Sphagnum jensenii</name>
    <dbReference type="NCBI Taxonomy" id="128206"/>
    <lineage>
        <taxon>Eukaryota</taxon>
        <taxon>Viridiplantae</taxon>
        <taxon>Streptophyta</taxon>
        <taxon>Embryophyta</taxon>
        <taxon>Bryophyta</taxon>
        <taxon>Sphagnophytina</taxon>
        <taxon>Sphagnopsida</taxon>
        <taxon>Sphagnales</taxon>
        <taxon>Sphagnaceae</taxon>
        <taxon>Sphagnum</taxon>
    </lineage>
</organism>
<evidence type="ECO:0000256" key="10">
    <source>
        <dbReference type="ARBA" id="ARBA00022842"/>
    </source>
</evidence>
<keyword evidence="14" id="KW-1185">Reference proteome</keyword>
<dbReference type="Pfam" id="PF00162">
    <property type="entry name" value="PGK"/>
    <property type="match status" value="2"/>
</dbReference>
<keyword evidence="9" id="KW-0067">ATP-binding</keyword>
<name>A0ABP1B7L3_9BRYO</name>
<proteinExistence type="inferred from homology"/>
<dbReference type="EMBL" id="OZ023703">
    <property type="protein sequence ID" value="CAK9871130.1"/>
    <property type="molecule type" value="Genomic_DNA"/>
</dbReference>
<keyword evidence="8 11" id="KW-0418">Kinase</keyword>
<dbReference type="SUPFAM" id="SSF53748">
    <property type="entry name" value="Phosphoglycerate kinase"/>
    <property type="match status" value="1"/>
</dbReference>
<comment type="subunit">
    <text evidence="12">Monomer.</text>
</comment>
<protein>
    <recommendedName>
        <fullName evidence="5 11">Phosphoglycerate kinase</fullName>
        <ecNumber evidence="5 11">2.7.2.3</ecNumber>
    </recommendedName>
</protein>
<evidence type="ECO:0000256" key="2">
    <source>
        <dbReference type="ARBA" id="ARBA00001946"/>
    </source>
</evidence>
<evidence type="ECO:0000256" key="12">
    <source>
        <dbReference type="RuleBase" id="RU000696"/>
    </source>
</evidence>
<gene>
    <name evidence="13" type="ORF">CSSPJE1EN2_LOCUS13798</name>
</gene>
<evidence type="ECO:0000256" key="5">
    <source>
        <dbReference type="ARBA" id="ARBA00013061"/>
    </source>
</evidence>
<evidence type="ECO:0000313" key="14">
    <source>
        <dbReference type="Proteomes" id="UP001497522"/>
    </source>
</evidence>
<comment type="pathway">
    <text evidence="3">Carbohydrate biosynthesis; Calvin cycle.</text>
</comment>
<reference evidence="13 14" key="1">
    <citation type="submission" date="2024-03" db="EMBL/GenBank/DDBJ databases">
        <authorList>
            <consortium name="ELIXIR-Norway"/>
            <consortium name="Elixir Norway"/>
        </authorList>
    </citation>
    <scope>NUCLEOTIDE SEQUENCE [LARGE SCALE GENOMIC DNA]</scope>
</reference>
<dbReference type="PANTHER" id="PTHR11406">
    <property type="entry name" value="PHOSPHOGLYCERATE KINASE"/>
    <property type="match status" value="1"/>
</dbReference>
<keyword evidence="7" id="KW-0547">Nucleotide-binding</keyword>
<evidence type="ECO:0000256" key="3">
    <source>
        <dbReference type="ARBA" id="ARBA00005215"/>
    </source>
</evidence>
<dbReference type="Gene3D" id="3.40.50.1260">
    <property type="entry name" value="Phosphoglycerate kinase, N-terminal domain"/>
    <property type="match status" value="2"/>
</dbReference>
<comment type="cofactor">
    <cofactor evidence="2">
        <name>Mg(2+)</name>
        <dbReference type="ChEBI" id="CHEBI:18420"/>
    </cofactor>
</comment>
<sequence>MVKKKSVGDRMVRKKSVGDLSEVELKGKHVFVHADLNVLLDDKLVITNDMHIRAAVPTIKYLIKNGAKVILSSRLVVKVDDLIGLEMEEKVAALLNGSVLLLENLRFYKEEEKIQNMPISWLQMRTFM</sequence>
<evidence type="ECO:0000256" key="9">
    <source>
        <dbReference type="ARBA" id="ARBA00022840"/>
    </source>
</evidence>
<comment type="catalytic activity">
    <reaction evidence="1 11">
        <text>(2R)-3-phosphoglycerate + ATP = (2R)-3-phospho-glyceroyl phosphate + ADP</text>
        <dbReference type="Rhea" id="RHEA:14801"/>
        <dbReference type="ChEBI" id="CHEBI:30616"/>
        <dbReference type="ChEBI" id="CHEBI:57604"/>
        <dbReference type="ChEBI" id="CHEBI:58272"/>
        <dbReference type="ChEBI" id="CHEBI:456216"/>
        <dbReference type="EC" id="2.7.2.3"/>
    </reaction>
</comment>
<evidence type="ECO:0000256" key="4">
    <source>
        <dbReference type="ARBA" id="ARBA00008982"/>
    </source>
</evidence>
<evidence type="ECO:0000256" key="6">
    <source>
        <dbReference type="ARBA" id="ARBA00022679"/>
    </source>
</evidence>
<evidence type="ECO:0000313" key="13">
    <source>
        <dbReference type="EMBL" id="CAK9871130.1"/>
    </source>
</evidence>
<dbReference type="EC" id="2.7.2.3" evidence="5 11"/>